<dbReference type="EMBL" id="CP031320">
    <property type="protein sequence ID" value="AXK36094.1"/>
    <property type="molecule type" value="Genomic_DNA"/>
</dbReference>
<dbReference type="RefSeq" id="WP_208882790.1">
    <property type="nucleotide sequence ID" value="NZ_CP031320.1"/>
</dbReference>
<accession>A0A345XWS8</accession>
<sequence>MRSRKFAVAAAACAFVLVPAATASAGSGPVPDSSKRAPAKSTAPSAQGNPRSLKAEAVGVCPDAYQIGTTGYVKRGSETIASVKQFYSPTCQENYGYLWVWQGFRDKHGDYDVNSAVYSYSQDEVLGARAWTDSNGQEYWSYPTDTVRDCTAAVGAVRPAGSPLAYQAASSKRC</sequence>
<keyword evidence="4" id="KW-1185">Reference proteome</keyword>
<evidence type="ECO:0008006" key="5">
    <source>
        <dbReference type="Google" id="ProtNLM"/>
    </source>
</evidence>
<reference evidence="3 4" key="1">
    <citation type="submission" date="2018-07" db="EMBL/GenBank/DDBJ databases">
        <title>Draft genome of the type strain Streptomyces armeniacus ATCC 15676.</title>
        <authorList>
            <person name="Labana P."/>
            <person name="Gosse J.T."/>
            <person name="Boddy C.N."/>
        </authorList>
    </citation>
    <scope>NUCLEOTIDE SEQUENCE [LARGE SCALE GENOMIC DNA]</scope>
    <source>
        <strain evidence="3 4">ATCC 15676</strain>
    </source>
</reference>
<feature type="chain" id="PRO_5016938662" description="DUF2690 domain-containing protein" evidence="2">
    <location>
        <begin position="26"/>
        <end position="174"/>
    </location>
</feature>
<keyword evidence="2" id="KW-0732">Signal</keyword>
<gene>
    <name evidence="3" type="ORF">DVA86_29355</name>
</gene>
<dbReference type="KEGG" id="sarm:DVA86_29355"/>
<evidence type="ECO:0000313" key="4">
    <source>
        <dbReference type="Proteomes" id="UP000254425"/>
    </source>
</evidence>
<feature type="region of interest" description="Disordered" evidence="1">
    <location>
        <begin position="23"/>
        <end position="53"/>
    </location>
</feature>
<proteinExistence type="predicted"/>
<evidence type="ECO:0000313" key="3">
    <source>
        <dbReference type="EMBL" id="AXK36094.1"/>
    </source>
</evidence>
<evidence type="ECO:0000256" key="1">
    <source>
        <dbReference type="SAM" id="MobiDB-lite"/>
    </source>
</evidence>
<feature type="signal peptide" evidence="2">
    <location>
        <begin position="1"/>
        <end position="25"/>
    </location>
</feature>
<name>A0A345XWS8_9ACTN</name>
<organism evidence="3 4">
    <name type="scientific">Streptomyces armeniacus</name>
    <dbReference type="NCBI Taxonomy" id="83291"/>
    <lineage>
        <taxon>Bacteria</taxon>
        <taxon>Bacillati</taxon>
        <taxon>Actinomycetota</taxon>
        <taxon>Actinomycetes</taxon>
        <taxon>Kitasatosporales</taxon>
        <taxon>Streptomycetaceae</taxon>
        <taxon>Streptomyces</taxon>
    </lineage>
</organism>
<dbReference type="Proteomes" id="UP000254425">
    <property type="component" value="Chromosome"/>
</dbReference>
<dbReference type="AlphaFoldDB" id="A0A345XWS8"/>
<protein>
    <recommendedName>
        <fullName evidence="5">DUF2690 domain-containing protein</fullName>
    </recommendedName>
</protein>
<evidence type="ECO:0000256" key="2">
    <source>
        <dbReference type="SAM" id="SignalP"/>
    </source>
</evidence>